<protein>
    <submittedName>
        <fullName evidence="2">Phage holin family protein</fullName>
    </submittedName>
</protein>
<evidence type="ECO:0000256" key="1">
    <source>
        <dbReference type="SAM" id="Phobius"/>
    </source>
</evidence>
<feature type="transmembrane region" description="Helical" evidence="1">
    <location>
        <begin position="30"/>
        <end position="55"/>
    </location>
</feature>
<proteinExistence type="predicted"/>
<keyword evidence="1" id="KW-1133">Transmembrane helix</keyword>
<organism evidence="2 3">
    <name type="scientific">Ruegeria spongiae</name>
    <dbReference type="NCBI Taxonomy" id="2942209"/>
    <lineage>
        <taxon>Bacteria</taxon>
        <taxon>Pseudomonadati</taxon>
        <taxon>Pseudomonadota</taxon>
        <taxon>Alphaproteobacteria</taxon>
        <taxon>Rhodobacterales</taxon>
        <taxon>Roseobacteraceae</taxon>
        <taxon>Ruegeria</taxon>
    </lineage>
</organism>
<gene>
    <name evidence="2" type="ORF">M3P21_00910</name>
</gene>
<sequence length="153" mass="16454">MSRITRNLSIIYRTERLITRRQMAVFQQQTGLMVFAALITGIGIIMLNVAAYQALSTVMESYLAAVVVALANLVLAAILVSVASRLSAEKDVGPAIEMRDMAIAELETDLEEAVDEVRGISRQVTQIARDPLGSALPALIGPLLSLLMKSAGK</sequence>
<comment type="caution">
    <text evidence="2">The sequence shown here is derived from an EMBL/GenBank/DDBJ whole genome shotgun (WGS) entry which is preliminary data.</text>
</comment>
<dbReference type="RefSeq" id="WP_249706042.1">
    <property type="nucleotide sequence ID" value="NZ_JAMFMB010000001.1"/>
</dbReference>
<evidence type="ECO:0000313" key="2">
    <source>
        <dbReference type="EMBL" id="MCL6282076.1"/>
    </source>
</evidence>
<name>A0ABT0PWW4_9RHOB</name>
<reference evidence="2" key="1">
    <citation type="submission" date="2022-05" db="EMBL/GenBank/DDBJ databases">
        <authorList>
            <person name="Park J.-S."/>
        </authorList>
    </citation>
    <scope>NUCLEOTIDE SEQUENCE</scope>
    <source>
        <strain evidence="2">2012CJ41-6</strain>
    </source>
</reference>
<keyword evidence="1" id="KW-0472">Membrane</keyword>
<evidence type="ECO:0000313" key="3">
    <source>
        <dbReference type="Proteomes" id="UP001203880"/>
    </source>
</evidence>
<keyword evidence="3" id="KW-1185">Reference proteome</keyword>
<keyword evidence="1" id="KW-0812">Transmembrane</keyword>
<dbReference type="EMBL" id="JAMFMB010000001">
    <property type="protein sequence ID" value="MCL6282076.1"/>
    <property type="molecule type" value="Genomic_DNA"/>
</dbReference>
<dbReference type="Proteomes" id="UP001203880">
    <property type="component" value="Unassembled WGS sequence"/>
</dbReference>
<feature type="transmembrane region" description="Helical" evidence="1">
    <location>
        <begin position="61"/>
        <end position="80"/>
    </location>
</feature>
<accession>A0ABT0PWW4</accession>